<accession>A0ABP8K5E3</accession>
<protein>
    <submittedName>
        <fullName evidence="1">Uncharacterized protein</fullName>
    </submittedName>
</protein>
<evidence type="ECO:0000313" key="1">
    <source>
        <dbReference type="EMBL" id="GAA4400810.1"/>
    </source>
</evidence>
<reference evidence="2" key="1">
    <citation type="journal article" date="2019" name="Int. J. Syst. Evol. Microbiol.">
        <title>The Global Catalogue of Microorganisms (GCM) 10K type strain sequencing project: providing services to taxonomists for standard genome sequencing and annotation.</title>
        <authorList>
            <consortium name="The Broad Institute Genomics Platform"/>
            <consortium name="The Broad Institute Genome Sequencing Center for Infectious Disease"/>
            <person name="Wu L."/>
            <person name="Ma J."/>
        </authorList>
    </citation>
    <scope>NUCLEOTIDE SEQUENCE [LARGE SCALE GENOMIC DNA]</scope>
    <source>
        <strain evidence="2">JCM 17925</strain>
    </source>
</reference>
<comment type="caution">
    <text evidence="1">The sequence shown here is derived from an EMBL/GenBank/DDBJ whole genome shotgun (WGS) entry which is preliminary data.</text>
</comment>
<dbReference type="EMBL" id="BAABHB010000002">
    <property type="protein sequence ID" value="GAA4400810.1"/>
    <property type="molecule type" value="Genomic_DNA"/>
</dbReference>
<keyword evidence="2" id="KW-1185">Reference proteome</keyword>
<dbReference type="Pfam" id="PF18849">
    <property type="entry name" value="baeRF_family7"/>
    <property type="match status" value="1"/>
</dbReference>
<gene>
    <name evidence="1" type="ORF">GCM10023187_14350</name>
</gene>
<sequence>MNTLDLNKQKILELADQANHHCISIYLPTHRKGFEVNEGYDTLRLKNRIQELRLLLPERGLKSNEIADLLKPIEALLDDWVFWRYQSEGLAIFRNQDYFEFFHSPVAFEEHMEVSQRFSIRPVLRFAQPPRQYHLLHLGKNGCKLFKADEFFIREVETGHLLPEGIEEVTQYYDFEEQLQERTRARATAGAVYRSDDASLVNKEKDHLLADYFRMVDESLRPILEPDNLPLVVASVEYLQPIYRQVNTYPHLHETGPTGNFDHTQPGELHQMANELLGDYFVGIRDKRVTQYQNSSGNDRVSKDIRHILEAAVTGRIDTLFVRQDAQIWGHFDEQTLQATLHDEQQAQDEALIDKVALLTLRNGGEVYLMEQVDLLPDQENLKVTALYRF</sequence>
<name>A0ABP8K5E3_9BACT</name>
<dbReference type="RefSeq" id="WP_345265414.1">
    <property type="nucleotide sequence ID" value="NZ_BAABHB010000002.1"/>
</dbReference>
<dbReference type="Proteomes" id="UP001500936">
    <property type="component" value="Unassembled WGS sequence"/>
</dbReference>
<evidence type="ECO:0000313" key="2">
    <source>
        <dbReference type="Proteomes" id="UP001500936"/>
    </source>
</evidence>
<proteinExistence type="predicted"/>
<dbReference type="InterPro" id="IPR040837">
    <property type="entry name" value="Bact_RF_family7"/>
</dbReference>
<organism evidence="1 2">
    <name type="scientific">Nibrella viscosa</name>
    <dbReference type="NCBI Taxonomy" id="1084524"/>
    <lineage>
        <taxon>Bacteria</taxon>
        <taxon>Pseudomonadati</taxon>
        <taxon>Bacteroidota</taxon>
        <taxon>Cytophagia</taxon>
        <taxon>Cytophagales</taxon>
        <taxon>Spirosomataceae</taxon>
        <taxon>Nibrella</taxon>
    </lineage>
</organism>